<dbReference type="AlphaFoldDB" id="A0A835RGA9"/>
<dbReference type="InterPro" id="IPR025322">
    <property type="entry name" value="PADRE_dom"/>
</dbReference>
<feature type="region of interest" description="Disordered" evidence="1">
    <location>
        <begin position="117"/>
        <end position="153"/>
    </location>
</feature>
<accession>A0A835RGA9</accession>
<organism evidence="2 3">
    <name type="scientific">Vanilla planifolia</name>
    <name type="common">Vanilla</name>
    <dbReference type="NCBI Taxonomy" id="51239"/>
    <lineage>
        <taxon>Eukaryota</taxon>
        <taxon>Viridiplantae</taxon>
        <taxon>Streptophyta</taxon>
        <taxon>Embryophyta</taxon>
        <taxon>Tracheophyta</taxon>
        <taxon>Spermatophyta</taxon>
        <taxon>Magnoliopsida</taxon>
        <taxon>Liliopsida</taxon>
        <taxon>Asparagales</taxon>
        <taxon>Orchidaceae</taxon>
        <taxon>Vanilloideae</taxon>
        <taxon>Vanilleae</taxon>
        <taxon>Vanilla</taxon>
    </lineage>
</organism>
<gene>
    <name evidence="2" type="ORF">HPP92_007547</name>
</gene>
<evidence type="ECO:0000313" key="3">
    <source>
        <dbReference type="Proteomes" id="UP000639772"/>
    </source>
</evidence>
<name>A0A835RGA9_VANPL</name>
<dbReference type="PANTHER" id="PTHR33413">
    <property type="entry name" value="EXPRESSED PROTEIN"/>
    <property type="match status" value="1"/>
</dbReference>
<reference evidence="2 3" key="1">
    <citation type="journal article" date="2020" name="Nat. Food">
        <title>A phased Vanilla planifolia genome enables genetic improvement of flavour and production.</title>
        <authorList>
            <person name="Hasing T."/>
            <person name="Tang H."/>
            <person name="Brym M."/>
            <person name="Khazi F."/>
            <person name="Huang T."/>
            <person name="Chambers A.H."/>
        </authorList>
    </citation>
    <scope>NUCLEOTIDE SEQUENCE [LARGE SCALE GENOMIC DNA]</scope>
    <source>
        <tissue evidence="2">Leaf</tissue>
    </source>
</reference>
<evidence type="ECO:0000313" key="2">
    <source>
        <dbReference type="EMBL" id="KAG0490684.1"/>
    </source>
</evidence>
<proteinExistence type="predicted"/>
<dbReference type="OrthoDB" id="747498at2759"/>
<dbReference type="EMBL" id="JADCNM010000003">
    <property type="protein sequence ID" value="KAG0490684.1"/>
    <property type="molecule type" value="Genomic_DNA"/>
</dbReference>
<sequence length="173" mass="18788">MGNCQAADAATVVIQHPGGRIERIHWSLIARQVMASNPGHYVAIIITSEPPASRSTRNAATAPVKHLKLLRPDDTLHIGHLYRLISFEEILRDFVWKHNGRLGRLLVAGKEKNYRSAKDVSGDGAASSANCSSPAMGDDEARNRAGVAPQVLPSLRPRQWKPALQSIAEMVGS</sequence>
<dbReference type="Proteomes" id="UP000639772">
    <property type="component" value="Chromosome 3"/>
</dbReference>
<dbReference type="PANTHER" id="PTHR33413:SF1">
    <property type="entry name" value="EXPRESSED PROTEIN"/>
    <property type="match status" value="1"/>
</dbReference>
<dbReference type="Pfam" id="PF14009">
    <property type="entry name" value="PADRE"/>
    <property type="match status" value="1"/>
</dbReference>
<comment type="caution">
    <text evidence="2">The sequence shown here is derived from an EMBL/GenBank/DDBJ whole genome shotgun (WGS) entry which is preliminary data.</text>
</comment>
<evidence type="ECO:0000256" key="1">
    <source>
        <dbReference type="SAM" id="MobiDB-lite"/>
    </source>
</evidence>
<protein>
    <submittedName>
        <fullName evidence="2">Uncharacterized protein</fullName>
    </submittedName>
</protein>